<keyword evidence="3" id="KW-0378">Hydrolase</keyword>
<evidence type="ECO:0000313" key="7">
    <source>
        <dbReference type="EMBL" id="RZD16744.1"/>
    </source>
</evidence>
<keyword evidence="5" id="KW-0411">Iron-sulfur</keyword>
<evidence type="ECO:0000256" key="3">
    <source>
        <dbReference type="ARBA" id="ARBA00022801"/>
    </source>
</evidence>
<name>A0A519BHK9_ACIG2</name>
<evidence type="ECO:0000256" key="2">
    <source>
        <dbReference type="ARBA" id="ARBA00022723"/>
    </source>
</evidence>
<keyword evidence="4" id="KW-0408">Iron</keyword>
<evidence type="ECO:0000256" key="1">
    <source>
        <dbReference type="ARBA" id="ARBA00022691"/>
    </source>
</evidence>
<dbReference type="Gene3D" id="3.20.20.140">
    <property type="entry name" value="Metal-dependent hydrolases"/>
    <property type="match status" value="1"/>
</dbReference>
<dbReference type="SUPFAM" id="SSF51556">
    <property type="entry name" value="Metallo-dependent hydrolases"/>
    <property type="match status" value="1"/>
</dbReference>
<evidence type="ECO:0000313" key="8">
    <source>
        <dbReference type="Proteomes" id="UP000316562"/>
    </source>
</evidence>
<keyword evidence="7" id="KW-0540">Nuclease</keyword>
<dbReference type="PANTHER" id="PTHR46124:SF2">
    <property type="entry name" value="D-AMINOACYL-TRNA DEACYLASE"/>
    <property type="match status" value="1"/>
</dbReference>
<dbReference type="CDD" id="cd01335">
    <property type="entry name" value="Radical_SAM"/>
    <property type="match status" value="1"/>
</dbReference>
<dbReference type="InterPro" id="IPR015991">
    <property type="entry name" value="TatD/YcfH-like"/>
</dbReference>
<evidence type="ECO:0000259" key="6">
    <source>
        <dbReference type="PROSITE" id="PS51918"/>
    </source>
</evidence>
<dbReference type="PANTHER" id="PTHR46124">
    <property type="entry name" value="D-AMINOACYL-TRNA DEACYLASE"/>
    <property type="match status" value="1"/>
</dbReference>
<accession>A0A519BHK9</accession>
<evidence type="ECO:0000256" key="5">
    <source>
        <dbReference type="ARBA" id="ARBA00023014"/>
    </source>
</evidence>
<dbReference type="PROSITE" id="PS01090">
    <property type="entry name" value="TATD_2"/>
    <property type="match status" value="1"/>
</dbReference>
<dbReference type="InterPro" id="IPR013785">
    <property type="entry name" value="Aldolase_TIM"/>
</dbReference>
<reference evidence="7 8" key="1">
    <citation type="journal article" date="2019" name="ISME J.">
        <title>Insights into ecological role of a new deltaproteobacterial order Candidatus Acidulodesulfobacterales by metagenomics and metatranscriptomics.</title>
        <authorList>
            <person name="Tan S."/>
            <person name="Liu J."/>
            <person name="Fang Y."/>
            <person name="Hedlund B.P."/>
            <person name="Lian Z.H."/>
            <person name="Huang L.Y."/>
            <person name="Li J.T."/>
            <person name="Huang L.N."/>
            <person name="Li W.J."/>
            <person name="Jiang H.C."/>
            <person name="Dong H.L."/>
            <person name="Shu W.S."/>
        </authorList>
    </citation>
    <scope>NUCLEOTIDE SEQUENCE [LARGE SCALE GENOMIC DNA]</scope>
    <source>
        <strain evidence="7">AP2</strain>
    </source>
</reference>
<gene>
    <name evidence="7" type="ORF">EVJ46_00440</name>
</gene>
<dbReference type="GO" id="GO:0051536">
    <property type="term" value="F:iron-sulfur cluster binding"/>
    <property type="evidence" value="ECO:0007669"/>
    <property type="project" value="UniProtKB-KW"/>
</dbReference>
<dbReference type="AlphaFoldDB" id="A0A519BHK9"/>
<dbReference type="SUPFAM" id="SSF102114">
    <property type="entry name" value="Radical SAM enzymes"/>
    <property type="match status" value="1"/>
</dbReference>
<proteinExistence type="predicted"/>
<comment type="caution">
    <text evidence="7">The sequence shown here is derived from an EMBL/GenBank/DDBJ whole genome shotgun (WGS) entry which is preliminary data.</text>
</comment>
<dbReference type="InterPro" id="IPR007197">
    <property type="entry name" value="rSAM"/>
</dbReference>
<protein>
    <submittedName>
        <fullName evidence="7">YchF/TatD family DNA exonuclease</fullName>
    </submittedName>
</protein>
<dbReference type="InterPro" id="IPR023821">
    <property type="entry name" value="rSAM_TatD-assoc"/>
</dbReference>
<keyword evidence="2" id="KW-0479">Metal-binding</keyword>
<dbReference type="CDD" id="cd01310">
    <property type="entry name" value="TatD_DNAse"/>
    <property type="match status" value="1"/>
</dbReference>
<dbReference type="Pfam" id="PF01026">
    <property type="entry name" value="TatD_DNase"/>
    <property type="match status" value="1"/>
</dbReference>
<dbReference type="InterPro" id="IPR001130">
    <property type="entry name" value="TatD-like"/>
</dbReference>
<dbReference type="SFLD" id="SFLDS00029">
    <property type="entry name" value="Radical_SAM"/>
    <property type="match status" value="1"/>
</dbReference>
<keyword evidence="7" id="KW-0269">Exonuclease</keyword>
<dbReference type="Gene3D" id="3.20.20.70">
    <property type="entry name" value="Aldolase class I"/>
    <property type="match status" value="1"/>
</dbReference>
<dbReference type="Pfam" id="PF04055">
    <property type="entry name" value="Radical_SAM"/>
    <property type="match status" value="1"/>
</dbReference>
<evidence type="ECO:0000256" key="4">
    <source>
        <dbReference type="ARBA" id="ARBA00023004"/>
    </source>
</evidence>
<dbReference type="SFLD" id="SFLDG01111">
    <property type="entry name" value="Uncharacterised_Radical_SAM_Su"/>
    <property type="match status" value="1"/>
</dbReference>
<dbReference type="GO" id="GO:0004536">
    <property type="term" value="F:DNA nuclease activity"/>
    <property type="evidence" value="ECO:0007669"/>
    <property type="project" value="InterPro"/>
</dbReference>
<dbReference type="InterPro" id="IPR058240">
    <property type="entry name" value="rSAM_sf"/>
</dbReference>
<dbReference type="GO" id="GO:0004527">
    <property type="term" value="F:exonuclease activity"/>
    <property type="evidence" value="ECO:0007669"/>
    <property type="project" value="UniProtKB-KW"/>
</dbReference>
<keyword evidence="1" id="KW-0949">S-adenosyl-L-methionine</keyword>
<dbReference type="FunFam" id="3.20.20.140:FF:000005">
    <property type="entry name" value="TatD family hydrolase"/>
    <property type="match status" value="1"/>
</dbReference>
<dbReference type="InterPro" id="IPR032466">
    <property type="entry name" value="Metal_Hydrolase"/>
</dbReference>
<dbReference type="NCBIfam" id="TIGR04038">
    <property type="entry name" value="tatD_link_rSAM"/>
    <property type="match status" value="1"/>
</dbReference>
<sequence length="481" mass="54870">MIDSHCHLEMKDFDADRSAVFENMEKFGITHAISIGSLAENERLEKTIQIVNEHGNIFTTLGVHPKSNYKSLSDIKNLFEINFSNLKEKVVAIGEIGLDYFEEVEKTGKNTIDKKKQEELFRFQIELALANKLPIAVHIRDAYDEAYEILKNYHNSDYLFYGGVIHCFSGKNIEEADKFLDLGYFISIAGKITYRKNQHLREIAKVLPDEKILIETDSPFLAPQKYRGKRNEPSYVRFIAETIANEKNIELEKFKELTVQNTVNLFSLSGVDNFYPAVAYKIRDSIYVNLTNNCTNQCIFCPKYQNGAINFNVKGYNLELKHEPSEAEVLASIFHYYNFKEVVFCGLGEPTLRLNVLKKVAAHLKNKGIYVRLDTDGLANAVYGRNVAKELGEYIDGISISLNAADSDYYNAICRPQIKKNSVSGINPFNSILEFIDESKKYINDVAVSAVGLKDLNIEKVKKIAEEKKVKFKFRKYNDVG</sequence>
<dbReference type="EMBL" id="SGBC01000001">
    <property type="protein sequence ID" value="RZD16744.1"/>
    <property type="molecule type" value="Genomic_DNA"/>
</dbReference>
<dbReference type="Proteomes" id="UP000316562">
    <property type="component" value="Unassembled WGS sequence"/>
</dbReference>
<dbReference type="NCBIfam" id="TIGR00010">
    <property type="entry name" value="YchF/TatD family DNA exonuclease"/>
    <property type="match status" value="1"/>
</dbReference>
<feature type="domain" description="Radical SAM core" evidence="6">
    <location>
        <begin position="280"/>
        <end position="481"/>
    </location>
</feature>
<dbReference type="GO" id="GO:0046872">
    <property type="term" value="F:metal ion binding"/>
    <property type="evidence" value="ECO:0007669"/>
    <property type="project" value="UniProtKB-KW"/>
</dbReference>
<dbReference type="PROSITE" id="PS51918">
    <property type="entry name" value="RADICAL_SAM"/>
    <property type="match status" value="1"/>
</dbReference>
<organism evidence="7 8">
    <name type="scientific">Acididesulfobacter guangdongensis</name>
    <dbReference type="NCBI Taxonomy" id="2597225"/>
    <lineage>
        <taxon>Bacteria</taxon>
        <taxon>Deltaproteobacteria</taxon>
        <taxon>Candidatus Acidulodesulfobacterales</taxon>
        <taxon>Candidatus Acididesulfobacter</taxon>
    </lineage>
</organism>
<dbReference type="InterPro" id="IPR018228">
    <property type="entry name" value="DNase_TatD-rel_CS"/>
</dbReference>